<proteinExistence type="predicted"/>
<comment type="caution">
    <text evidence="2">The sequence shown here is derived from an EMBL/GenBank/DDBJ whole genome shotgun (WGS) entry which is preliminary data.</text>
</comment>
<feature type="domain" description="Reverse transcriptase" evidence="1">
    <location>
        <begin position="1"/>
        <end position="187"/>
    </location>
</feature>
<sequence length="187" mass="20925">MRDSITIDQFRLIVLGNFLFKVSFKILADRLAQIAARIVSPQQFGFIRDQHVEDCIALTSDYVNVLHKKCYGGNMAMKIDIHKAFDTLDWKFLCGVLRAFGFSQTFMDWIVSILGSSKLSVLINGSPAGYFGCSRGVRQGDPLSPLLFGIAEDFLSRLLSRMVASDQLLPISSPRGFFCSHSFVVCR</sequence>
<evidence type="ECO:0000313" key="2">
    <source>
        <dbReference type="EMBL" id="KAK3188144.1"/>
    </source>
</evidence>
<evidence type="ECO:0000259" key="1">
    <source>
        <dbReference type="PROSITE" id="PS50878"/>
    </source>
</evidence>
<reference evidence="2" key="1">
    <citation type="journal article" date="2023" name="Plant J.">
        <title>Genome sequences and population genomics provide insights into the demographic history, inbreeding, and mutation load of two 'living fossil' tree species of Dipteronia.</title>
        <authorList>
            <person name="Feng Y."/>
            <person name="Comes H.P."/>
            <person name="Chen J."/>
            <person name="Zhu S."/>
            <person name="Lu R."/>
            <person name="Zhang X."/>
            <person name="Li P."/>
            <person name="Qiu J."/>
            <person name="Olsen K.M."/>
            <person name="Qiu Y."/>
        </authorList>
    </citation>
    <scope>NUCLEOTIDE SEQUENCE</scope>
    <source>
        <strain evidence="2">NBL</strain>
    </source>
</reference>
<gene>
    <name evidence="2" type="ORF">Dsin_027705</name>
</gene>
<dbReference type="InterPro" id="IPR000477">
    <property type="entry name" value="RT_dom"/>
</dbReference>
<name>A0AAD9ZPP2_9ROSI</name>
<dbReference type="Proteomes" id="UP001281410">
    <property type="component" value="Unassembled WGS sequence"/>
</dbReference>
<dbReference type="PANTHER" id="PTHR19446">
    <property type="entry name" value="REVERSE TRANSCRIPTASES"/>
    <property type="match status" value="1"/>
</dbReference>
<dbReference type="InterPro" id="IPR043502">
    <property type="entry name" value="DNA/RNA_pol_sf"/>
</dbReference>
<protein>
    <recommendedName>
        <fullName evidence="1">Reverse transcriptase domain-containing protein</fullName>
    </recommendedName>
</protein>
<dbReference type="AlphaFoldDB" id="A0AAD9ZPP2"/>
<evidence type="ECO:0000313" key="3">
    <source>
        <dbReference type="Proteomes" id="UP001281410"/>
    </source>
</evidence>
<accession>A0AAD9ZPP2</accession>
<organism evidence="2 3">
    <name type="scientific">Dipteronia sinensis</name>
    <dbReference type="NCBI Taxonomy" id="43782"/>
    <lineage>
        <taxon>Eukaryota</taxon>
        <taxon>Viridiplantae</taxon>
        <taxon>Streptophyta</taxon>
        <taxon>Embryophyta</taxon>
        <taxon>Tracheophyta</taxon>
        <taxon>Spermatophyta</taxon>
        <taxon>Magnoliopsida</taxon>
        <taxon>eudicotyledons</taxon>
        <taxon>Gunneridae</taxon>
        <taxon>Pentapetalae</taxon>
        <taxon>rosids</taxon>
        <taxon>malvids</taxon>
        <taxon>Sapindales</taxon>
        <taxon>Sapindaceae</taxon>
        <taxon>Hippocastanoideae</taxon>
        <taxon>Acereae</taxon>
        <taxon>Dipteronia</taxon>
    </lineage>
</organism>
<dbReference type="EMBL" id="JANJYJ010000009">
    <property type="protein sequence ID" value="KAK3188144.1"/>
    <property type="molecule type" value="Genomic_DNA"/>
</dbReference>
<dbReference type="SUPFAM" id="SSF56672">
    <property type="entry name" value="DNA/RNA polymerases"/>
    <property type="match status" value="1"/>
</dbReference>
<dbReference type="Pfam" id="PF00078">
    <property type="entry name" value="RVT_1"/>
    <property type="match status" value="1"/>
</dbReference>
<keyword evidence="3" id="KW-1185">Reference proteome</keyword>
<dbReference type="PROSITE" id="PS50878">
    <property type="entry name" value="RT_POL"/>
    <property type="match status" value="1"/>
</dbReference>